<dbReference type="STRING" id="1122240.GCA_000620105_00337"/>
<dbReference type="CDD" id="cd03139">
    <property type="entry name" value="GATase1_PfpI_2"/>
    <property type="match status" value="1"/>
</dbReference>
<gene>
    <name evidence="2" type="ORF">DAI18_11525</name>
</gene>
<sequence length="217" mass="22958">MHVRPEALTAIVASGRPIEVGILLFPDVEILDFAGPFEVFSVASRVARRNGALATVPFRVSTVAAQRETVVARHGLRVEPDHDFADAPAFDLLIVPGGVMTQPLADPATLDWVAAAARAATLTASVCTGAFVLARLGLLDGLEATTHWEDIPDLRAAFPDVRVVEDVPFVDEGQIVTSAGISAGIGMSLHLVGRVLGTELASATARQMQYDWTPRAA</sequence>
<evidence type="ECO:0000259" key="1">
    <source>
        <dbReference type="Pfam" id="PF01965"/>
    </source>
</evidence>
<dbReference type="OrthoDB" id="9794896at2"/>
<dbReference type="InterPro" id="IPR052158">
    <property type="entry name" value="INH-QAR"/>
</dbReference>
<protein>
    <submittedName>
        <fullName evidence="2">Thiamine biosynthesis protein ThiJ</fullName>
    </submittedName>
</protein>
<proteinExistence type="predicted"/>
<evidence type="ECO:0000313" key="2">
    <source>
        <dbReference type="EMBL" id="AVY94601.1"/>
    </source>
</evidence>
<accession>A0A2S0PB67</accession>
<dbReference type="AlphaFoldDB" id="A0A2S0PB67"/>
<evidence type="ECO:0000313" key="3">
    <source>
        <dbReference type="Proteomes" id="UP000244173"/>
    </source>
</evidence>
<name>A0A2S0PB67_9NEIS</name>
<feature type="domain" description="DJ-1/PfpI" evidence="1">
    <location>
        <begin position="20"/>
        <end position="192"/>
    </location>
</feature>
<dbReference type="InterPro" id="IPR029062">
    <property type="entry name" value="Class_I_gatase-like"/>
</dbReference>
<dbReference type="Proteomes" id="UP000244173">
    <property type="component" value="Chromosome"/>
</dbReference>
<dbReference type="Gene3D" id="3.40.50.880">
    <property type="match status" value="1"/>
</dbReference>
<dbReference type="PANTHER" id="PTHR43130:SF14">
    <property type="entry name" value="DJ-1_PFPI DOMAIN-CONTAINING PROTEIN"/>
    <property type="match status" value="1"/>
</dbReference>
<dbReference type="Pfam" id="PF01965">
    <property type="entry name" value="DJ-1_PfpI"/>
    <property type="match status" value="1"/>
</dbReference>
<dbReference type="SUPFAM" id="SSF52317">
    <property type="entry name" value="Class I glutamine amidotransferase-like"/>
    <property type="match status" value="1"/>
</dbReference>
<keyword evidence="3" id="KW-1185">Reference proteome</keyword>
<organism evidence="2 3">
    <name type="scientific">Microvirgula aerodenitrificans</name>
    <dbReference type="NCBI Taxonomy" id="57480"/>
    <lineage>
        <taxon>Bacteria</taxon>
        <taxon>Pseudomonadati</taxon>
        <taxon>Pseudomonadota</taxon>
        <taxon>Betaproteobacteria</taxon>
        <taxon>Neisseriales</taxon>
        <taxon>Aquaspirillaceae</taxon>
        <taxon>Microvirgula</taxon>
    </lineage>
</organism>
<dbReference type="KEGG" id="maer:DAI18_11525"/>
<dbReference type="GO" id="GO:0006355">
    <property type="term" value="P:regulation of DNA-templated transcription"/>
    <property type="evidence" value="ECO:0007669"/>
    <property type="project" value="TreeGrafter"/>
</dbReference>
<dbReference type="EMBL" id="CP028519">
    <property type="protein sequence ID" value="AVY94601.1"/>
    <property type="molecule type" value="Genomic_DNA"/>
</dbReference>
<dbReference type="RefSeq" id="WP_107889477.1">
    <property type="nucleotide sequence ID" value="NZ_CALFSO010000150.1"/>
</dbReference>
<reference evidence="2 3" key="1">
    <citation type="submission" date="2018-04" db="EMBL/GenBank/DDBJ databases">
        <title>Denitrifier Microvirgula.</title>
        <authorList>
            <person name="Anderson E."/>
            <person name="Jang J."/>
            <person name="Ishii S."/>
        </authorList>
    </citation>
    <scope>NUCLEOTIDE SEQUENCE [LARGE SCALE GENOMIC DNA]</scope>
    <source>
        <strain evidence="2 3">BE2.4</strain>
    </source>
</reference>
<dbReference type="InterPro" id="IPR002818">
    <property type="entry name" value="DJ-1/PfpI"/>
</dbReference>
<dbReference type="PANTHER" id="PTHR43130">
    <property type="entry name" value="ARAC-FAMILY TRANSCRIPTIONAL REGULATOR"/>
    <property type="match status" value="1"/>
</dbReference>